<dbReference type="InterPro" id="IPR019734">
    <property type="entry name" value="TPR_rpt"/>
</dbReference>
<dbReference type="SUPFAM" id="SSF48452">
    <property type="entry name" value="TPR-like"/>
    <property type="match status" value="1"/>
</dbReference>
<gene>
    <name evidence="3" type="ORF">Rhe02_84020</name>
</gene>
<feature type="repeat" description="TPR" evidence="1">
    <location>
        <begin position="684"/>
        <end position="717"/>
    </location>
</feature>
<dbReference type="InterPro" id="IPR027417">
    <property type="entry name" value="P-loop_NTPase"/>
</dbReference>
<dbReference type="PRINTS" id="PR00364">
    <property type="entry name" value="DISEASERSIST"/>
</dbReference>
<evidence type="ECO:0000313" key="3">
    <source>
        <dbReference type="EMBL" id="GIH10335.1"/>
    </source>
</evidence>
<dbReference type="Proteomes" id="UP000612899">
    <property type="component" value="Unassembled WGS sequence"/>
</dbReference>
<dbReference type="PROSITE" id="PS50005">
    <property type="entry name" value="TPR"/>
    <property type="match status" value="2"/>
</dbReference>
<dbReference type="PANTHER" id="PTHR47691">
    <property type="entry name" value="REGULATOR-RELATED"/>
    <property type="match status" value="1"/>
</dbReference>
<sequence length="772" mass="84590">MLEELRRLHEAVGGPSLRFLTEHAKREGRRVSRSAFGDLLSGKGKPRLQTVEAFVSGCAAYARTRMPPIRVAASDVDMSIWRDRYATTYSAPPLVRSVREVQTPVLRQLPRRVGLLAGRQTQLSELDDLLAESSTGKGDTPALAAITGTAGVGKSTLAVWWAHQVSTKFPDGQLYINLRGFAAGTALAVEDALRQFLEAFEVPPDHLPVSVEAQAALFRTLMAERKVLVLLDNARDAEQVRPLLPGSTGCFTLVTSRNDVAGLVAREGARPVTLNLLTAGEAQQLLIQRLGAERVAAEPDAAQSIIAGCARLPLALAVVAARAATQPQSSLSLLARQLRHVDAQLNMLTAGDAVSDVRAALSWSYQALGADAARLFRLMGTHPGPDIATAAVASLAGVPIAHAMSLLSQLAQANLLTEEASGRYYLHDLLRAYAVDLTQELDSTDDCRRAHHRILDHYLHTAHMAARLLEPHRENIILAQPQPGVIPEDLYDYEHAMAWFSAERSVMLASIELAASNGFDLHTAQLAWTLTTFFYLRGYWQDWAAVQHTTLRTAQRSRDQTGQARAHRHVASAYIRLARYDDAIGHLRRALALLAELDDSDNAAGIHYSIAWALDLSEQHHEALQHARRAMAMYQAAGQRIGHADSLNLIGWCHAKLGHYRQAVTYCRKALLVHQQLGDRHGEAGTWDSLGYAHSRLGQHAKATADYERAITLYRNLGDLYNEADTLAHAGDNHLAAGDHEAAVEDWRRAVTILDELGHPDAYKVRAKMADH</sequence>
<dbReference type="Pfam" id="PF13181">
    <property type="entry name" value="TPR_8"/>
    <property type="match status" value="1"/>
</dbReference>
<keyword evidence="1" id="KW-0802">TPR repeat</keyword>
<dbReference type="EMBL" id="BONY01000091">
    <property type="protein sequence ID" value="GIH10335.1"/>
    <property type="molecule type" value="Genomic_DNA"/>
</dbReference>
<dbReference type="InterPro" id="IPR002182">
    <property type="entry name" value="NB-ARC"/>
</dbReference>
<comment type="caution">
    <text evidence="3">The sequence shown here is derived from an EMBL/GenBank/DDBJ whole genome shotgun (WGS) entry which is preliminary data.</text>
</comment>
<dbReference type="InterPro" id="IPR011990">
    <property type="entry name" value="TPR-like_helical_dom_sf"/>
</dbReference>
<dbReference type="AlphaFoldDB" id="A0A8J3QGA3"/>
<dbReference type="Pfam" id="PF00931">
    <property type="entry name" value="NB-ARC"/>
    <property type="match status" value="1"/>
</dbReference>
<dbReference type="SUPFAM" id="SSF52540">
    <property type="entry name" value="P-loop containing nucleoside triphosphate hydrolases"/>
    <property type="match status" value="1"/>
</dbReference>
<protein>
    <recommendedName>
        <fullName evidence="2">NB-ARC domain-containing protein</fullName>
    </recommendedName>
</protein>
<dbReference type="GO" id="GO:0043531">
    <property type="term" value="F:ADP binding"/>
    <property type="evidence" value="ECO:0007669"/>
    <property type="project" value="InterPro"/>
</dbReference>
<evidence type="ECO:0000256" key="1">
    <source>
        <dbReference type="PROSITE-ProRule" id="PRU00339"/>
    </source>
</evidence>
<keyword evidence="4" id="KW-1185">Reference proteome</keyword>
<dbReference type="SMART" id="SM00028">
    <property type="entry name" value="TPR"/>
    <property type="match status" value="5"/>
</dbReference>
<reference evidence="3" key="1">
    <citation type="submission" date="2021-01" db="EMBL/GenBank/DDBJ databases">
        <title>Whole genome shotgun sequence of Rhizocola hellebori NBRC 109834.</title>
        <authorList>
            <person name="Komaki H."/>
            <person name="Tamura T."/>
        </authorList>
    </citation>
    <scope>NUCLEOTIDE SEQUENCE</scope>
    <source>
        <strain evidence="3">NBRC 109834</strain>
    </source>
</reference>
<proteinExistence type="predicted"/>
<accession>A0A8J3QGA3</accession>
<name>A0A8J3QGA3_9ACTN</name>
<dbReference type="Gene3D" id="3.40.50.300">
    <property type="entry name" value="P-loop containing nucleotide triphosphate hydrolases"/>
    <property type="match status" value="1"/>
</dbReference>
<dbReference type="Gene3D" id="1.25.40.10">
    <property type="entry name" value="Tetratricopeptide repeat domain"/>
    <property type="match status" value="1"/>
</dbReference>
<organism evidence="3 4">
    <name type="scientific">Rhizocola hellebori</name>
    <dbReference type="NCBI Taxonomy" id="1392758"/>
    <lineage>
        <taxon>Bacteria</taxon>
        <taxon>Bacillati</taxon>
        <taxon>Actinomycetota</taxon>
        <taxon>Actinomycetes</taxon>
        <taxon>Micromonosporales</taxon>
        <taxon>Micromonosporaceae</taxon>
        <taxon>Rhizocola</taxon>
    </lineage>
</organism>
<evidence type="ECO:0000259" key="2">
    <source>
        <dbReference type="Pfam" id="PF00931"/>
    </source>
</evidence>
<dbReference type="PANTHER" id="PTHR47691:SF3">
    <property type="entry name" value="HTH-TYPE TRANSCRIPTIONAL REGULATOR RV0890C-RELATED"/>
    <property type="match status" value="1"/>
</dbReference>
<evidence type="ECO:0000313" key="4">
    <source>
        <dbReference type="Proteomes" id="UP000612899"/>
    </source>
</evidence>
<feature type="repeat" description="TPR" evidence="1">
    <location>
        <begin position="564"/>
        <end position="597"/>
    </location>
</feature>
<feature type="domain" description="NB-ARC" evidence="2">
    <location>
        <begin position="139"/>
        <end position="288"/>
    </location>
</feature>
<dbReference type="Pfam" id="PF13424">
    <property type="entry name" value="TPR_12"/>
    <property type="match status" value="2"/>
</dbReference>